<dbReference type="PANTHER" id="PTHR34391:SF1">
    <property type="entry name" value="UPF0658 GOLGI APPARATUS MEMBRANE PROTEIN C1952.10C-RELATED"/>
    <property type="match status" value="1"/>
</dbReference>
<protein>
    <submittedName>
        <fullName evidence="3">Uncharacterized protein</fullName>
    </submittedName>
</protein>
<feature type="transmembrane region" description="Helical" evidence="2">
    <location>
        <begin position="300"/>
        <end position="319"/>
    </location>
</feature>
<name>A0A9W9FTS6_9EURO</name>
<evidence type="ECO:0000256" key="2">
    <source>
        <dbReference type="SAM" id="Phobius"/>
    </source>
</evidence>
<feature type="compositionally biased region" description="Basic and acidic residues" evidence="1">
    <location>
        <begin position="388"/>
        <end position="397"/>
    </location>
</feature>
<feature type="region of interest" description="Disordered" evidence="1">
    <location>
        <begin position="1"/>
        <end position="23"/>
    </location>
</feature>
<comment type="caution">
    <text evidence="3">The sequence shown here is derived from an EMBL/GenBank/DDBJ whole genome shotgun (WGS) entry which is preliminary data.</text>
</comment>
<keyword evidence="4" id="KW-1185">Reference proteome</keyword>
<keyword evidence="2" id="KW-0812">Transmembrane</keyword>
<feature type="transmembrane region" description="Helical" evidence="2">
    <location>
        <begin position="271"/>
        <end position="288"/>
    </location>
</feature>
<evidence type="ECO:0000313" key="3">
    <source>
        <dbReference type="EMBL" id="KAJ5106316.1"/>
    </source>
</evidence>
<dbReference type="OrthoDB" id="2448307at2759"/>
<reference evidence="3" key="1">
    <citation type="submission" date="2022-11" db="EMBL/GenBank/DDBJ databases">
        <authorList>
            <person name="Petersen C."/>
        </authorList>
    </citation>
    <scope>NUCLEOTIDE SEQUENCE</scope>
    <source>
        <strain evidence="3">IBT 30069</strain>
    </source>
</reference>
<dbReference type="EMBL" id="JAPQKH010000003">
    <property type="protein sequence ID" value="KAJ5106316.1"/>
    <property type="molecule type" value="Genomic_DNA"/>
</dbReference>
<feature type="transmembrane region" description="Helical" evidence="2">
    <location>
        <begin position="73"/>
        <end position="98"/>
    </location>
</feature>
<feature type="transmembrane region" description="Helical" evidence="2">
    <location>
        <begin position="240"/>
        <end position="265"/>
    </location>
</feature>
<evidence type="ECO:0000256" key="1">
    <source>
        <dbReference type="SAM" id="MobiDB-lite"/>
    </source>
</evidence>
<sequence>MPSNVGAYAAGPTPIQTASGRTRRSSAFFSTHNNGQYIELDDLGVATSPIGEEARYASAPKAKSKKLYIPNTLWTRLFAITGIIETLGTVGIESWIFISISNHFDDEGENSGTSRLRSFLGLYIFALLYELLLAYDALRRKNTFQLMGLCVCNLGLLIYGVIQTKEIKDTLTNLSGTIANGDTLWSQYRIALILVPVVLAVGTICMSIVTWKLRAEFSWTIYKSISADLQMSWRYTTYQVYIALLKFDFFFIFGTELQVILAVQHVVNREFILQAAMIPVAIVSLILAARFCRLEKKKSLICMMILMAVMIASFVYTLLRMFQGEDSGLLNSYHVSLTLFASLAMLLLGITLVNSVVCICNFGKGLKEHIDNSRKPKATADPENSWTEDTKSRFVLN</sequence>
<evidence type="ECO:0000313" key="4">
    <source>
        <dbReference type="Proteomes" id="UP001149165"/>
    </source>
</evidence>
<feature type="transmembrane region" description="Helical" evidence="2">
    <location>
        <begin position="118"/>
        <end position="137"/>
    </location>
</feature>
<organism evidence="3 4">
    <name type="scientific">Penicillium angulare</name>
    <dbReference type="NCBI Taxonomy" id="116970"/>
    <lineage>
        <taxon>Eukaryota</taxon>
        <taxon>Fungi</taxon>
        <taxon>Dikarya</taxon>
        <taxon>Ascomycota</taxon>
        <taxon>Pezizomycotina</taxon>
        <taxon>Eurotiomycetes</taxon>
        <taxon>Eurotiomycetidae</taxon>
        <taxon>Eurotiales</taxon>
        <taxon>Aspergillaceae</taxon>
        <taxon>Penicillium</taxon>
    </lineage>
</organism>
<feature type="transmembrane region" description="Helical" evidence="2">
    <location>
        <begin position="144"/>
        <end position="162"/>
    </location>
</feature>
<keyword evidence="2" id="KW-1133">Transmembrane helix</keyword>
<dbReference type="InterPro" id="IPR040410">
    <property type="entry name" value="UPF0658_Golgi"/>
</dbReference>
<feature type="region of interest" description="Disordered" evidence="1">
    <location>
        <begin position="372"/>
        <end position="397"/>
    </location>
</feature>
<proteinExistence type="predicted"/>
<dbReference type="PANTHER" id="PTHR34391">
    <property type="entry name" value="UPF0658 GOLGI APPARATUS MEMBRANE PROTEIN C1952.10C-RELATED"/>
    <property type="match status" value="1"/>
</dbReference>
<keyword evidence="2" id="KW-0472">Membrane</keyword>
<feature type="transmembrane region" description="Helical" evidence="2">
    <location>
        <begin position="190"/>
        <end position="211"/>
    </location>
</feature>
<feature type="compositionally biased region" description="Polar residues" evidence="1">
    <location>
        <begin position="14"/>
        <end position="23"/>
    </location>
</feature>
<dbReference type="GO" id="GO:0005794">
    <property type="term" value="C:Golgi apparatus"/>
    <property type="evidence" value="ECO:0007669"/>
    <property type="project" value="TreeGrafter"/>
</dbReference>
<dbReference type="AlphaFoldDB" id="A0A9W9FTS6"/>
<feature type="transmembrane region" description="Helical" evidence="2">
    <location>
        <begin position="339"/>
        <end position="362"/>
    </location>
</feature>
<dbReference type="Proteomes" id="UP001149165">
    <property type="component" value="Unassembled WGS sequence"/>
</dbReference>
<reference evidence="3" key="2">
    <citation type="journal article" date="2023" name="IMA Fungus">
        <title>Comparative genomic study of the Penicillium genus elucidates a diverse pangenome and 15 lateral gene transfer events.</title>
        <authorList>
            <person name="Petersen C."/>
            <person name="Sorensen T."/>
            <person name="Nielsen M.R."/>
            <person name="Sondergaard T.E."/>
            <person name="Sorensen J.L."/>
            <person name="Fitzpatrick D.A."/>
            <person name="Frisvad J.C."/>
            <person name="Nielsen K.L."/>
        </authorList>
    </citation>
    <scope>NUCLEOTIDE SEQUENCE</scope>
    <source>
        <strain evidence="3">IBT 30069</strain>
    </source>
</reference>
<accession>A0A9W9FTS6</accession>
<gene>
    <name evidence="3" type="ORF">N7456_002991</name>
</gene>